<dbReference type="EMBL" id="JAAAHW010003628">
    <property type="protein sequence ID" value="KAF9982045.1"/>
    <property type="molecule type" value="Genomic_DNA"/>
</dbReference>
<evidence type="ECO:0000256" key="1">
    <source>
        <dbReference type="SAM" id="MobiDB-lite"/>
    </source>
</evidence>
<accession>A0A9P6SN77</accession>
<feature type="compositionally biased region" description="Basic and acidic residues" evidence="1">
    <location>
        <begin position="1"/>
        <end position="12"/>
    </location>
</feature>
<evidence type="ECO:0000313" key="3">
    <source>
        <dbReference type="Proteomes" id="UP000749646"/>
    </source>
</evidence>
<keyword evidence="3" id="KW-1185">Reference proteome</keyword>
<reference evidence="2" key="1">
    <citation type="journal article" date="2020" name="Fungal Divers.">
        <title>Resolving the Mortierellaceae phylogeny through synthesis of multi-gene phylogenetics and phylogenomics.</title>
        <authorList>
            <person name="Vandepol N."/>
            <person name="Liber J."/>
            <person name="Desiro A."/>
            <person name="Na H."/>
            <person name="Kennedy M."/>
            <person name="Barry K."/>
            <person name="Grigoriev I.V."/>
            <person name="Miller A.N."/>
            <person name="O'Donnell K."/>
            <person name="Stajich J.E."/>
            <person name="Bonito G."/>
        </authorList>
    </citation>
    <scope>NUCLEOTIDE SEQUENCE</scope>
    <source>
        <strain evidence="2">MES-2147</strain>
    </source>
</reference>
<dbReference type="OrthoDB" id="2447334at2759"/>
<organism evidence="2 3">
    <name type="scientific">Modicella reniformis</name>
    <dbReference type="NCBI Taxonomy" id="1440133"/>
    <lineage>
        <taxon>Eukaryota</taxon>
        <taxon>Fungi</taxon>
        <taxon>Fungi incertae sedis</taxon>
        <taxon>Mucoromycota</taxon>
        <taxon>Mortierellomycotina</taxon>
        <taxon>Mortierellomycetes</taxon>
        <taxon>Mortierellales</taxon>
        <taxon>Mortierellaceae</taxon>
        <taxon>Modicella</taxon>
    </lineage>
</organism>
<comment type="caution">
    <text evidence="2">The sequence shown here is derived from an EMBL/GenBank/DDBJ whole genome shotgun (WGS) entry which is preliminary data.</text>
</comment>
<dbReference type="AlphaFoldDB" id="A0A9P6SN77"/>
<name>A0A9P6SN77_9FUNG</name>
<proteinExistence type="predicted"/>
<sequence length="413" mass="46324">MPKRQNKSEKKEKSRKSPRLEDKVKNIQEDELRQLIATDVFGRPTLTHFVAVNYVVAMRSAPVPVEDDMAHYVRSVHPETKTAVLASMWRRLKEYFSPENQDKLNHLTPMMDIPAMVVAFAGTAVGTADIPSLSLPPAQLLPTKSKAPQTPQQPQEPQEASSCASTSYSARTTSSSGKLTASALRYLLTDFAENFKKFTGKPWVLSSGTVVDDELEAWAQKLASEHSAELELHSFIIEDVEEVLMAFEDEADKAEIRAVLEARPGEPLQELNDSERAYLALFAKAPKEVGKLLDKSWTDISLDAQENNPDDDFRNLVHHWMKHLYLVYRTHNYQLPTAESEGWFLNMLWGPLALILNAKEELQYKHTEYNSTSSALRKNIDGKRGKRQAVGRKADGMILGTSTGLEICVLEAA</sequence>
<feature type="region of interest" description="Disordered" evidence="1">
    <location>
        <begin position="1"/>
        <end position="23"/>
    </location>
</feature>
<evidence type="ECO:0000313" key="2">
    <source>
        <dbReference type="EMBL" id="KAF9982045.1"/>
    </source>
</evidence>
<feature type="region of interest" description="Disordered" evidence="1">
    <location>
        <begin position="137"/>
        <end position="173"/>
    </location>
</feature>
<gene>
    <name evidence="2" type="ORF">BGZ65_003299</name>
</gene>
<dbReference type="Proteomes" id="UP000749646">
    <property type="component" value="Unassembled WGS sequence"/>
</dbReference>
<protein>
    <submittedName>
        <fullName evidence="2">Uncharacterized protein</fullName>
    </submittedName>
</protein>